<organism evidence="4 5">
    <name type="scientific">Alosa alosa</name>
    <name type="common">allis shad</name>
    <dbReference type="NCBI Taxonomy" id="278164"/>
    <lineage>
        <taxon>Eukaryota</taxon>
        <taxon>Metazoa</taxon>
        <taxon>Chordata</taxon>
        <taxon>Craniata</taxon>
        <taxon>Vertebrata</taxon>
        <taxon>Euteleostomi</taxon>
        <taxon>Actinopterygii</taxon>
        <taxon>Neopterygii</taxon>
        <taxon>Teleostei</taxon>
        <taxon>Clupei</taxon>
        <taxon>Clupeiformes</taxon>
        <taxon>Clupeoidei</taxon>
        <taxon>Clupeidae</taxon>
        <taxon>Alosa</taxon>
    </lineage>
</organism>
<feature type="domain" description="Ig-like" evidence="3">
    <location>
        <begin position="8"/>
        <end position="95"/>
    </location>
</feature>
<evidence type="ECO:0000313" key="5">
    <source>
        <dbReference type="Proteomes" id="UP000823561"/>
    </source>
</evidence>
<keyword evidence="1" id="KW-0393">Immunoglobulin domain</keyword>
<dbReference type="PANTHER" id="PTHR14241">
    <property type="entry name" value="INTERFERON-INDUCED PROTEIN 44"/>
    <property type="match status" value="1"/>
</dbReference>
<dbReference type="InterPro" id="IPR027417">
    <property type="entry name" value="P-loop_NTPase"/>
</dbReference>
<dbReference type="InterPro" id="IPR003599">
    <property type="entry name" value="Ig_sub"/>
</dbReference>
<dbReference type="Gene3D" id="2.60.40.10">
    <property type="entry name" value="Immunoglobulins"/>
    <property type="match status" value="1"/>
</dbReference>
<dbReference type="InterPro" id="IPR036179">
    <property type="entry name" value="Ig-like_dom_sf"/>
</dbReference>
<name>A0AAV6GG96_9TELE</name>
<evidence type="ECO:0000256" key="2">
    <source>
        <dbReference type="SAM" id="MobiDB-lite"/>
    </source>
</evidence>
<evidence type="ECO:0000259" key="3">
    <source>
        <dbReference type="PROSITE" id="PS50835"/>
    </source>
</evidence>
<accession>A0AAV6GG96</accession>
<dbReference type="SMART" id="SM00408">
    <property type="entry name" value="IGc2"/>
    <property type="match status" value="1"/>
</dbReference>
<dbReference type="EMBL" id="JADWDJ010000012">
    <property type="protein sequence ID" value="KAG5272592.1"/>
    <property type="molecule type" value="Genomic_DNA"/>
</dbReference>
<reference evidence="4" key="1">
    <citation type="submission" date="2020-10" db="EMBL/GenBank/DDBJ databases">
        <title>Chromosome-scale genome assembly of the Allis shad, Alosa alosa.</title>
        <authorList>
            <person name="Margot Z."/>
            <person name="Christophe K."/>
            <person name="Cabau C."/>
            <person name="Louis A."/>
            <person name="Berthelot C."/>
            <person name="Parey E."/>
            <person name="Roest Crollius H."/>
            <person name="Montfort J."/>
            <person name="Robinson-Rechavi M."/>
            <person name="Bucao C."/>
            <person name="Bouchez O."/>
            <person name="Gislard M."/>
            <person name="Lluch J."/>
            <person name="Milhes M."/>
            <person name="Lampietro C."/>
            <person name="Lopez Roques C."/>
            <person name="Donnadieu C."/>
            <person name="Braasch I."/>
            <person name="Desvignes T."/>
            <person name="Postlethwait J."/>
            <person name="Bobe J."/>
            <person name="Guiguen Y."/>
        </authorList>
    </citation>
    <scope>NUCLEOTIDE SEQUENCE</scope>
    <source>
        <strain evidence="4">M-15738</strain>
        <tissue evidence="4">Blood</tissue>
    </source>
</reference>
<dbReference type="SUPFAM" id="SSF48726">
    <property type="entry name" value="Immunoglobulin"/>
    <property type="match status" value="1"/>
</dbReference>
<dbReference type="Pfam" id="PF07679">
    <property type="entry name" value="I-set"/>
    <property type="match status" value="1"/>
</dbReference>
<dbReference type="Proteomes" id="UP000823561">
    <property type="component" value="Chromosome 12"/>
</dbReference>
<dbReference type="PROSITE" id="PS50835">
    <property type="entry name" value="IG_LIKE"/>
    <property type="match status" value="1"/>
</dbReference>
<comment type="caution">
    <text evidence="4">The sequence shown here is derived from an EMBL/GenBank/DDBJ whole genome shotgun (WGS) entry which is preliminary data.</text>
</comment>
<evidence type="ECO:0000313" key="4">
    <source>
        <dbReference type="EMBL" id="KAG5272592.1"/>
    </source>
</evidence>
<sequence>MGGSSTKPEFTSNINNKRVKNGESIEFNCEANLEDIEVKWTKDGQRLYRGGRISISKSGTNLKLTITGAKEEDEGKYTVTISKDFESTTKSANVTVLEYDRRWRFIEWGVNVNIKHSLQDLTFRNPQVKYLRILLHGPVGSGKSSIINSINSIFQDKVKVGALAAAVSGSTFTKTFKTYQIRDQQNRALPVVFNDIMGLEKEDDEGVHPDDIISALKGHVRDNYKFNSRCPLSERDPKYHNHRPTVDKKVHCLVSVLQADKITLMDNYVINKMQDIRKHASEMGIPQVVFMTCVDLACPLVKNDLQRIYSSKHIKQKMQECSNRLGVPMNCIFPVKNYHEENKLDSNMDSLILDALKHTVSFACDYVDSLETHIQPLETHTQQSESEEPSEPSADEQSEDSCSGVVMDLNPVLTSTADREFDLEWRKINWDIGSRNSMEKKLREFHLLNSELKHLRILLHGPVGAGKSSFINSINSVFQGQICAGALVAAESGISFTKKYKTHKFRNGNSGHLPFVVNDIMGLEKGNSVGAHPSDIINALQGHVKNNYKFSQVSPLSVGDADYVASPSMSDRVHCLVSVIPLDKISIMDDEVINKMQAIREAATDMDIPQAIIMTMVDKACPVVKEDLRKIYFSKRIKQNMQECSNRLGVPMNCIFPVKNYHEETDLDQEMDCLILTALRHIVHFSREYIDSLDD</sequence>
<dbReference type="FunFam" id="2.60.40.10:FF:000107">
    <property type="entry name" value="Myosin, light chain kinase a"/>
    <property type="match status" value="1"/>
</dbReference>
<dbReference type="InterPro" id="IPR013098">
    <property type="entry name" value="Ig_I-set"/>
</dbReference>
<dbReference type="InterPro" id="IPR007110">
    <property type="entry name" value="Ig-like_dom"/>
</dbReference>
<proteinExistence type="predicted"/>
<dbReference type="GO" id="GO:0003007">
    <property type="term" value="P:heart morphogenesis"/>
    <property type="evidence" value="ECO:0007669"/>
    <property type="project" value="UniProtKB-ARBA"/>
</dbReference>
<dbReference type="PANTHER" id="PTHR14241:SF1">
    <property type="entry name" value="INTERFERON-INDUCED PROTEIN 44-RELATED"/>
    <property type="match status" value="1"/>
</dbReference>
<dbReference type="InterPro" id="IPR003598">
    <property type="entry name" value="Ig_sub2"/>
</dbReference>
<dbReference type="SUPFAM" id="SSF52540">
    <property type="entry name" value="P-loop containing nucleoside triphosphate hydrolases"/>
    <property type="match status" value="2"/>
</dbReference>
<evidence type="ECO:0000256" key="1">
    <source>
        <dbReference type="ARBA" id="ARBA00023319"/>
    </source>
</evidence>
<gene>
    <name evidence="4" type="ORF">AALO_G00167230</name>
</gene>
<dbReference type="AlphaFoldDB" id="A0AAV6GG96"/>
<feature type="compositionally biased region" description="Acidic residues" evidence="2">
    <location>
        <begin position="385"/>
        <end position="399"/>
    </location>
</feature>
<dbReference type="GO" id="GO:0055013">
    <property type="term" value="P:cardiac muscle cell development"/>
    <property type="evidence" value="ECO:0007669"/>
    <property type="project" value="UniProtKB-ARBA"/>
</dbReference>
<dbReference type="GO" id="GO:0006955">
    <property type="term" value="P:immune response"/>
    <property type="evidence" value="ECO:0007669"/>
    <property type="project" value="TreeGrafter"/>
</dbReference>
<protein>
    <recommendedName>
        <fullName evidence="3">Ig-like domain-containing protein</fullName>
    </recommendedName>
</protein>
<feature type="region of interest" description="Disordered" evidence="2">
    <location>
        <begin position="378"/>
        <end position="401"/>
    </location>
</feature>
<dbReference type="Gene3D" id="3.40.50.300">
    <property type="entry name" value="P-loop containing nucleotide triphosphate hydrolases"/>
    <property type="match status" value="2"/>
</dbReference>
<keyword evidence="5" id="KW-1185">Reference proteome</keyword>
<dbReference type="SMART" id="SM00409">
    <property type="entry name" value="IG"/>
    <property type="match status" value="1"/>
</dbReference>
<dbReference type="InterPro" id="IPR013783">
    <property type="entry name" value="Ig-like_fold"/>
</dbReference>